<protein>
    <submittedName>
        <fullName evidence="1">Uncharacterized protein</fullName>
    </submittedName>
</protein>
<dbReference type="Proteomes" id="UP000265520">
    <property type="component" value="Unassembled WGS sequence"/>
</dbReference>
<comment type="caution">
    <text evidence="1">The sequence shown here is derived from an EMBL/GenBank/DDBJ whole genome shotgun (WGS) entry which is preliminary data.</text>
</comment>
<evidence type="ECO:0000313" key="2">
    <source>
        <dbReference type="Proteomes" id="UP000265520"/>
    </source>
</evidence>
<sequence length="21" mass="2371">FLCNWLTSTASVLTVWKRSAS</sequence>
<evidence type="ECO:0000313" key="1">
    <source>
        <dbReference type="EMBL" id="MCI86926.1"/>
    </source>
</evidence>
<name>A0A392VEW5_9FABA</name>
<proteinExistence type="predicted"/>
<dbReference type="EMBL" id="LXQA011153205">
    <property type="protein sequence ID" value="MCI86926.1"/>
    <property type="molecule type" value="Genomic_DNA"/>
</dbReference>
<feature type="non-terminal residue" evidence="1">
    <location>
        <position position="1"/>
    </location>
</feature>
<reference evidence="1 2" key="1">
    <citation type="journal article" date="2018" name="Front. Plant Sci.">
        <title>Red Clover (Trifolium pratense) and Zigzag Clover (T. medium) - A Picture of Genomic Similarities and Differences.</title>
        <authorList>
            <person name="Dluhosova J."/>
            <person name="Istvanek J."/>
            <person name="Nedelnik J."/>
            <person name="Repkova J."/>
        </authorList>
    </citation>
    <scope>NUCLEOTIDE SEQUENCE [LARGE SCALE GENOMIC DNA]</scope>
    <source>
        <strain evidence="2">cv. 10/8</strain>
        <tissue evidence="1">Leaf</tissue>
    </source>
</reference>
<dbReference type="AlphaFoldDB" id="A0A392VEW5"/>
<accession>A0A392VEW5</accession>
<keyword evidence="2" id="KW-1185">Reference proteome</keyword>
<organism evidence="1 2">
    <name type="scientific">Trifolium medium</name>
    <dbReference type="NCBI Taxonomy" id="97028"/>
    <lineage>
        <taxon>Eukaryota</taxon>
        <taxon>Viridiplantae</taxon>
        <taxon>Streptophyta</taxon>
        <taxon>Embryophyta</taxon>
        <taxon>Tracheophyta</taxon>
        <taxon>Spermatophyta</taxon>
        <taxon>Magnoliopsida</taxon>
        <taxon>eudicotyledons</taxon>
        <taxon>Gunneridae</taxon>
        <taxon>Pentapetalae</taxon>
        <taxon>rosids</taxon>
        <taxon>fabids</taxon>
        <taxon>Fabales</taxon>
        <taxon>Fabaceae</taxon>
        <taxon>Papilionoideae</taxon>
        <taxon>50 kb inversion clade</taxon>
        <taxon>NPAAA clade</taxon>
        <taxon>Hologalegina</taxon>
        <taxon>IRL clade</taxon>
        <taxon>Trifolieae</taxon>
        <taxon>Trifolium</taxon>
    </lineage>
</organism>